<keyword evidence="1" id="KW-0812">Transmembrane</keyword>
<evidence type="ECO:0000313" key="2">
    <source>
        <dbReference type="EMBL" id="SDW04948.1"/>
    </source>
</evidence>
<dbReference type="InterPro" id="IPR007563">
    <property type="entry name" value="DUF554"/>
</dbReference>
<dbReference type="EMBL" id="FNNG01000001">
    <property type="protein sequence ID" value="SDW04948.1"/>
    <property type="molecule type" value="Genomic_DNA"/>
</dbReference>
<organism evidence="2 3">
    <name type="scientific">Tepidimicrobium xylanilyticum</name>
    <dbReference type="NCBI Taxonomy" id="1123352"/>
    <lineage>
        <taxon>Bacteria</taxon>
        <taxon>Bacillati</taxon>
        <taxon>Bacillota</taxon>
        <taxon>Tissierellia</taxon>
        <taxon>Tissierellales</taxon>
        <taxon>Tepidimicrobiaceae</taxon>
        <taxon>Tepidimicrobium</taxon>
    </lineage>
</organism>
<dbReference type="Proteomes" id="UP000198828">
    <property type="component" value="Unassembled WGS sequence"/>
</dbReference>
<dbReference type="PANTHER" id="PTHR36111:SF2">
    <property type="entry name" value="INNER MEMBRANE PROTEIN"/>
    <property type="match status" value="1"/>
</dbReference>
<protein>
    <recommendedName>
        <fullName evidence="4">Membrane protein YdfK</fullName>
    </recommendedName>
</protein>
<dbReference type="PANTHER" id="PTHR36111">
    <property type="entry name" value="INNER MEMBRANE PROTEIN-RELATED"/>
    <property type="match status" value="1"/>
</dbReference>
<keyword evidence="3" id="KW-1185">Reference proteome</keyword>
<dbReference type="AlphaFoldDB" id="A0A1H2QDQ9"/>
<reference evidence="2 3" key="1">
    <citation type="submission" date="2016-10" db="EMBL/GenBank/DDBJ databases">
        <authorList>
            <person name="de Groot N.N."/>
        </authorList>
    </citation>
    <scope>NUCLEOTIDE SEQUENCE [LARGE SCALE GENOMIC DNA]</scope>
    <source>
        <strain evidence="2 3">DSM 23310</strain>
    </source>
</reference>
<evidence type="ECO:0000313" key="3">
    <source>
        <dbReference type="Proteomes" id="UP000198828"/>
    </source>
</evidence>
<feature type="transmembrane region" description="Helical" evidence="1">
    <location>
        <begin position="205"/>
        <end position="223"/>
    </location>
</feature>
<gene>
    <name evidence="2" type="ORF">SAMN05660923_00115</name>
</gene>
<keyword evidence="1" id="KW-1133">Transmembrane helix</keyword>
<evidence type="ECO:0008006" key="4">
    <source>
        <dbReference type="Google" id="ProtNLM"/>
    </source>
</evidence>
<feature type="transmembrane region" description="Helical" evidence="1">
    <location>
        <begin position="32"/>
        <end position="50"/>
    </location>
</feature>
<sequence>MLGTIVNSIAVIAGSVLGIIIKKGIKEEYKKTIMDGVGLSVIIIGISAAIKTENTIMAIISIVLGSIIGEISGIEKKLNRLGDSLEARFSNGDSNFSKGFVTASLVYCVGAMAIVGALESGLLGDHNTLFAKSILDGITSIIFASTLGIGVAFSAIVVFIYQGLITLLATYLKDLLTHDVILEMSAVGGILIMAIGINILELKKIKVGNMLPAIFIPFLYYIFKLLI</sequence>
<dbReference type="OrthoDB" id="9797976at2"/>
<dbReference type="RefSeq" id="WP_093749807.1">
    <property type="nucleotide sequence ID" value="NZ_FNNG01000001.1"/>
</dbReference>
<feature type="transmembrane region" description="Helical" evidence="1">
    <location>
        <begin position="180"/>
        <end position="199"/>
    </location>
</feature>
<feature type="transmembrane region" description="Helical" evidence="1">
    <location>
        <begin position="95"/>
        <end position="118"/>
    </location>
</feature>
<dbReference type="Pfam" id="PF04474">
    <property type="entry name" value="DUF554"/>
    <property type="match status" value="1"/>
</dbReference>
<name>A0A1H2QDQ9_9FIRM</name>
<feature type="transmembrane region" description="Helical" evidence="1">
    <location>
        <begin position="6"/>
        <end position="25"/>
    </location>
</feature>
<proteinExistence type="predicted"/>
<accession>A0A1H2QDQ9</accession>
<keyword evidence="1" id="KW-0472">Membrane</keyword>
<evidence type="ECO:0000256" key="1">
    <source>
        <dbReference type="SAM" id="Phobius"/>
    </source>
</evidence>
<feature type="transmembrane region" description="Helical" evidence="1">
    <location>
        <begin position="56"/>
        <end position="74"/>
    </location>
</feature>
<feature type="transmembrane region" description="Helical" evidence="1">
    <location>
        <begin position="138"/>
        <end position="168"/>
    </location>
</feature>